<feature type="active site" description="Charge relay system" evidence="5">
    <location>
        <position position="266"/>
    </location>
</feature>
<evidence type="ECO:0000259" key="8">
    <source>
        <dbReference type="Pfam" id="PF00082"/>
    </source>
</evidence>
<sequence length="1343" mass="141853">MALPRPPLARRTGVLLTAVTVLAGVLTAGPATAAAPGTPAPSPAAPAAPSQAAKDVTLSGVRAQKVVVTLITGDKVQLTRSAAGQYRVETAPGTRQDGRRINLFTQFTPDGVFVLPDDAVAAVQAGLVDRRLFDVKYLAENGYSDDVAKRLPVIVQYPSDQPEAAVKRSAAAVPASDPTRTLESIHASALDVTKAEAGTFWEAVRGARTAGQGLAKAPGTLRGGIARLWLDAKVKADLDVSVPMIGAHQAWERGQDGTGVKIAVLDTGADTGHPDLAGKIADSKSFVPDLPVQDGHGHGTHVASTIAGTGAASGGKYKGVAPGAQLVVGKVLDNTGSGQESWIIEGMEWAARSGAKAVSMSLGGPPSDGTDPLSQAVNDLTAETGTLFVVAAGNLYETETISMPGAADAALTVAAVDKNDQLAGFSSRGPRPGGGLKPDIAAPGVDIVAARAAGTAMGSPVDEHYTGASGTSMATPHVAGAVAILAQQHPDWTGRQLKTALMSTSKDDGFTVYEQGAGRVDLDRATRQQVFADSGGVDFGLLEGGSAPKTGQISYRNLGDQPATLTLKAAMSGGAKPVLADATLTVPAGGTAGTTVTLDPAELSVGTYSGAVTAEADGVRLTTPLGAVRDVPTYDLTIRTLDRDGRPRTPTAMSVLDVEGAKGELGPSRIDDEGLVVTRVPAGTVSLLQVLDWVDGDDRANRAWLFEPELTVTGDTEITLDARKATEISFSAPKTAQPLNNTYDVFFQRTLPNGKVFGGTLLAGRPLGGWEKVWALPTKKVTKGGFRFTGQWELGVPEVTMTMRTPRRTTLHPVSRVHTIDAGEIHPGYVPFEGTKDLRVIDAGKGRPEDLAGKDLRGALVLIDAEPAEGIFGPACGLQIERVGPIRDAGAAGVLVFNERASACPIPLQITQKPFSGPFKPVNIPVAYVSNAEGTKIRQEAGRGPVTIRVEGTPNTPYSYVFKPYADGRVPDSMRYKVTERQLHRVDFDVHAGPYTKYMNWRSTWKTDDISYAVTNTNILQWASPMPERRSQWVWPLDPKIVSEAGMSALVTSEPGAEVQETRYRADVFDRPGSTRQQWFATPSTPGASTASDKLYALGGDPDAAPLQQLVIGVPCAICMHDGNLWVTPSMVSGVGERRDDGVAFGDLAPRYDLHLYRDGKEIPNAPLPGFDTLPRYPLPKEQGVYRLTAKNDLQDIEWTFTAPPAKEQLRPGSNCYAWFVDGLVEQCRTTPAVYVSYDLGDSLSAANTVAAGRRHTFELEAYRGPSAAKMPAISGVRLWTSTDDGATWQPADLKRSRDGVYTAGAGYPAYRATKGAVSLKVEAWDAAGNRVRQTTLRAFNLR</sequence>
<organism evidence="9 10">
    <name type="scientific">Nonomuraea mangrovi</name>
    <dbReference type="NCBI Taxonomy" id="2316207"/>
    <lineage>
        <taxon>Bacteria</taxon>
        <taxon>Bacillati</taxon>
        <taxon>Actinomycetota</taxon>
        <taxon>Actinomycetes</taxon>
        <taxon>Streptosporangiales</taxon>
        <taxon>Streptosporangiaceae</taxon>
        <taxon>Nonomuraea</taxon>
    </lineage>
</organism>
<dbReference type="Gene3D" id="3.50.30.30">
    <property type="match status" value="1"/>
</dbReference>
<dbReference type="InterPro" id="IPR022398">
    <property type="entry name" value="Peptidase_S8_His-AS"/>
</dbReference>
<accession>A0ABW4T4G6</accession>
<dbReference type="InterPro" id="IPR046450">
    <property type="entry name" value="PA_dom_sf"/>
</dbReference>
<evidence type="ECO:0000256" key="4">
    <source>
        <dbReference type="ARBA" id="ARBA00022825"/>
    </source>
</evidence>
<feature type="active site" description="Charge relay system" evidence="5">
    <location>
        <position position="298"/>
    </location>
</feature>
<dbReference type="InterPro" id="IPR036852">
    <property type="entry name" value="Peptidase_S8/S53_dom_sf"/>
</dbReference>
<name>A0ABW4T4G6_9ACTN</name>
<dbReference type="SUPFAM" id="SSF52743">
    <property type="entry name" value="Subtilisin-like"/>
    <property type="match status" value="1"/>
</dbReference>
<dbReference type="PANTHER" id="PTHR43806">
    <property type="entry name" value="PEPTIDASE S8"/>
    <property type="match status" value="1"/>
</dbReference>
<dbReference type="InterPro" id="IPR000209">
    <property type="entry name" value="Peptidase_S8/S53_dom"/>
</dbReference>
<dbReference type="PANTHER" id="PTHR43806:SF65">
    <property type="entry name" value="SERINE PROTEASE APRX"/>
    <property type="match status" value="1"/>
</dbReference>
<dbReference type="RefSeq" id="WP_379577174.1">
    <property type="nucleotide sequence ID" value="NZ_JBHUFV010000051.1"/>
</dbReference>
<feature type="active site" description="Charge relay system" evidence="5">
    <location>
        <position position="472"/>
    </location>
</feature>
<keyword evidence="7" id="KW-0732">Signal</keyword>
<keyword evidence="2 5" id="KW-0645">Protease</keyword>
<evidence type="ECO:0000256" key="7">
    <source>
        <dbReference type="SAM" id="SignalP"/>
    </source>
</evidence>
<dbReference type="PROSITE" id="PS51892">
    <property type="entry name" value="SUBTILASE"/>
    <property type="match status" value="1"/>
</dbReference>
<evidence type="ECO:0000256" key="1">
    <source>
        <dbReference type="ARBA" id="ARBA00011073"/>
    </source>
</evidence>
<dbReference type="Pfam" id="PF00082">
    <property type="entry name" value="Peptidase_S8"/>
    <property type="match status" value="1"/>
</dbReference>
<dbReference type="InterPro" id="IPR050131">
    <property type="entry name" value="Peptidase_S8_subtilisin-like"/>
</dbReference>
<feature type="region of interest" description="Disordered" evidence="6">
    <location>
        <begin position="32"/>
        <end position="51"/>
    </location>
</feature>
<dbReference type="PROSITE" id="PS00138">
    <property type="entry name" value="SUBTILASE_SER"/>
    <property type="match status" value="1"/>
</dbReference>
<proteinExistence type="inferred from homology"/>
<dbReference type="InterPro" id="IPR015500">
    <property type="entry name" value="Peptidase_S8_subtilisin-rel"/>
</dbReference>
<evidence type="ECO:0000256" key="6">
    <source>
        <dbReference type="SAM" id="MobiDB-lite"/>
    </source>
</evidence>
<dbReference type="SUPFAM" id="SSF52025">
    <property type="entry name" value="PA domain"/>
    <property type="match status" value="1"/>
</dbReference>
<dbReference type="Gene3D" id="3.40.50.200">
    <property type="entry name" value="Peptidase S8/S53 domain"/>
    <property type="match status" value="1"/>
</dbReference>
<keyword evidence="3 5" id="KW-0378">Hydrolase</keyword>
<reference evidence="10" key="1">
    <citation type="journal article" date="2019" name="Int. J. Syst. Evol. Microbiol.">
        <title>The Global Catalogue of Microorganisms (GCM) 10K type strain sequencing project: providing services to taxonomists for standard genome sequencing and annotation.</title>
        <authorList>
            <consortium name="The Broad Institute Genomics Platform"/>
            <consortium name="The Broad Institute Genome Sequencing Center for Infectious Disease"/>
            <person name="Wu L."/>
            <person name="Ma J."/>
        </authorList>
    </citation>
    <scope>NUCLEOTIDE SEQUENCE [LARGE SCALE GENOMIC DNA]</scope>
    <source>
        <strain evidence="10">ICMP 6774ER</strain>
    </source>
</reference>
<evidence type="ECO:0000256" key="5">
    <source>
        <dbReference type="PROSITE-ProRule" id="PRU01240"/>
    </source>
</evidence>
<dbReference type="Proteomes" id="UP001597368">
    <property type="component" value="Unassembled WGS sequence"/>
</dbReference>
<comment type="similarity">
    <text evidence="1 5">Belongs to the peptidase S8 family.</text>
</comment>
<dbReference type="EMBL" id="JBHUFV010000051">
    <property type="protein sequence ID" value="MFD1936676.1"/>
    <property type="molecule type" value="Genomic_DNA"/>
</dbReference>
<evidence type="ECO:0000313" key="9">
    <source>
        <dbReference type="EMBL" id="MFD1936676.1"/>
    </source>
</evidence>
<dbReference type="PROSITE" id="PS00137">
    <property type="entry name" value="SUBTILASE_HIS"/>
    <property type="match status" value="1"/>
</dbReference>
<keyword evidence="4 5" id="KW-0720">Serine protease</keyword>
<dbReference type="InterPro" id="IPR023828">
    <property type="entry name" value="Peptidase_S8_Ser-AS"/>
</dbReference>
<feature type="signal peptide" evidence="7">
    <location>
        <begin position="1"/>
        <end position="33"/>
    </location>
</feature>
<evidence type="ECO:0000256" key="3">
    <source>
        <dbReference type="ARBA" id="ARBA00022801"/>
    </source>
</evidence>
<comment type="caution">
    <text evidence="9">The sequence shown here is derived from an EMBL/GenBank/DDBJ whole genome shotgun (WGS) entry which is preliminary data.</text>
</comment>
<evidence type="ECO:0000256" key="2">
    <source>
        <dbReference type="ARBA" id="ARBA00022670"/>
    </source>
</evidence>
<feature type="domain" description="Peptidase S8/S53" evidence="8">
    <location>
        <begin position="257"/>
        <end position="518"/>
    </location>
</feature>
<keyword evidence="10" id="KW-1185">Reference proteome</keyword>
<protein>
    <submittedName>
        <fullName evidence="9">S8 family serine peptidase</fullName>
    </submittedName>
</protein>
<evidence type="ECO:0000313" key="10">
    <source>
        <dbReference type="Proteomes" id="UP001597368"/>
    </source>
</evidence>
<gene>
    <name evidence="9" type="ORF">ACFSKW_34915</name>
</gene>
<dbReference type="PRINTS" id="PR00723">
    <property type="entry name" value="SUBTILISIN"/>
</dbReference>
<feature type="chain" id="PRO_5047069704" evidence="7">
    <location>
        <begin position="34"/>
        <end position="1343"/>
    </location>
</feature>